<dbReference type="STRING" id="1855912.LuPra_05574"/>
<evidence type="ECO:0000259" key="5">
    <source>
        <dbReference type="PROSITE" id="PS52004"/>
    </source>
</evidence>
<organism evidence="6 7">
    <name type="scientific">Luteitalea pratensis</name>
    <dbReference type="NCBI Taxonomy" id="1855912"/>
    <lineage>
        <taxon>Bacteria</taxon>
        <taxon>Pseudomonadati</taxon>
        <taxon>Acidobacteriota</taxon>
        <taxon>Vicinamibacteria</taxon>
        <taxon>Vicinamibacterales</taxon>
        <taxon>Vicinamibacteraceae</taxon>
        <taxon>Luteitalea</taxon>
    </lineage>
</organism>
<reference evidence="6 7" key="1">
    <citation type="journal article" date="2016" name="Genome Announc.">
        <title>First Complete Genome Sequence of a Subdivision 6 Acidobacterium Strain.</title>
        <authorList>
            <person name="Huang S."/>
            <person name="Vieira S."/>
            <person name="Bunk B."/>
            <person name="Riedel T."/>
            <person name="Sproer C."/>
            <person name="Overmann J."/>
        </authorList>
    </citation>
    <scope>NUCLEOTIDE SEQUENCE [LARGE SCALE GENOMIC DNA]</scope>
    <source>
        <strain evidence="7">DSM 100886 HEG_-6_39</strain>
    </source>
</reference>
<dbReference type="Pfam" id="PF02801">
    <property type="entry name" value="Ketoacyl-synt_C"/>
    <property type="match status" value="1"/>
</dbReference>
<keyword evidence="3 6" id="KW-0012">Acyltransferase</keyword>
<evidence type="ECO:0000313" key="6">
    <source>
        <dbReference type="EMBL" id="AMY12301.1"/>
    </source>
</evidence>
<evidence type="ECO:0000256" key="4">
    <source>
        <dbReference type="RuleBase" id="RU003694"/>
    </source>
</evidence>
<feature type="domain" description="Ketosynthase family 3 (KS3)" evidence="5">
    <location>
        <begin position="1"/>
        <end position="380"/>
    </location>
</feature>
<dbReference type="Gene3D" id="3.40.47.10">
    <property type="match status" value="2"/>
</dbReference>
<evidence type="ECO:0000313" key="7">
    <source>
        <dbReference type="Proteomes" id="UP000076079"/>
    </source>
</evidence>
<dbReference type="PROSITE" id="PS52004">
    <property type="entry name" value="KS3_2"/>
    <property type="match status" value="1"/>
</dbReference>
<name>A0A143PVA1_LUTPR</name>
<dbReference type="PANTHER" id="PTHR11712:SF322">
    <property type="entry name" value="POLYKETIDE BETA-KETOACYL SYNTHASE 2-RELATED"/>
    <property type="match status" value="1"/>
</dbReference>
<protein>
    <submittedName>
        <fullName evidence="6">3-oxoacyl-[acyl-carrier-protein] synthase 2</fullName>
        <ecNumber evidence="6">2.3.1.179</ecNumber>
    </submittedName>
</protein>
<dbReference type="InterPro" id="IPR014031">
    <property type="entry name" value="Ketoacyl_synth_C"/>
</dbReference>
<dbReference type="Proteomes" id="UP000076079">
    <property type="component" value="Chromosome"/>
</dbReference>
<dbReference type="InterPro" id="IPR020841">
    <property type="entry name" value="PKS_Beta-ketoAc_synthase_dom"/>
</dbReference>
<evidence type="ECO:0000256" key="2">
    <source>
        <dbReference type="ARBA" id="ARBA00022679"/>
    </source>
</evidence>
<evidence type="ECO:0000256" key="3">
    <source>
        <dbReference type="ARBA" id="ARBA00023315"/>
    </source>
</evidence>
<dbReference type="OrthoDB" id="9808669at2"/>
<dbReference type="KEGG" id="abac:LuPra_05574"/>
<keyword evidence="7" id="KW-1185">Reference proteome</keyword>
<dbReference type="InterPro" id="IPR000794">
    <property type="entry name" value="Beta-ketoacyl_synthase"/>
</dbReference>
<dbReference type="GO" id="GO:0006633">
    <property type="term" value="P:fatty acid biosynthetic process"/>
    <property type="evidence" value="ECO:0007669"/>
    <property type="project" value="TreeGrafter"/>
</dbReference>
<dbReference type="SUPFAM" id="SSF53901">
    <property type="entry name" value="Thiolase-like"/>
    <property type="match status" value="2"/>
</dbReference>
<keyword evidence="2 4" id="KW-0808">Transferase</keyword>
<accession>A0A143PVA1</accession>
<evidence type="ECO:0000256" key="1">
    <source>
        <dbReference type="ARBA" id="ARBA00008467"/>
    </source>
</evidence>
<dbReference type="SMART" id="SM00825">
    <property type="entry name" value="PKS_KS"/>
    <property type="match status" value="1"/>
</dbReference>
<dbReference type="EC" id="2.3.1.179" evidence="6"/>
<gene>
    <name evidence="6" type="primary">fabF_4</name>
    <name evidence="6" type="ORF">LuPra_05574</name>
</gene>
<dbReference type="GO" id="GO:0004315">
    <property type="term" value="F:3-oxoacyl-[acyl-carrier-protein] synthase activity"/>
    <property type="evidence" value="ECO:0007669"/>
    <property type="project" value="UniProtKB-EC"/>
</dbReference>
<dbReference type="PATRIC" id="fig|1813736.3.peg.5861"/>
<sequence>MLEGRSGIRPITTFDVSARRARQAAELSDFDPAAFVHPMKLRRMDEVGALSVATARLALESAGLPRTSEGHDDIGVVLGTSTCGVHSTGEFLDRLLELGPAGAPPMLFSNTVGNAAASLIALEEKLRGPNTTVSYKEASGLAALALATDLVRAGKAGALVTGGAEDIYDLYFEVHDWFGVLSHDGAFPEGARPFDRTRNGFVMGEGGFVAIIEERGRAEVRQAPVLAEVVGLGATSGLTALNAWPTEAAPLVRCMRAALEEGGVTPAQVGAVYAAANGSVDFDRLEAQAIAEVFGGRPVRTTSVKGAIGEGGMSGAASLVTAVLAAGRGVVAPTAGLTDPDPSCGSLGWVIATPQSLESPYVLVNSFASGGTNYCLLLHIN</sequence>
<dbReference type="InterPro" id="IPR016039">
    <property type="entry name" value="Thiolase-like"/>
</dbReference>
<dbReference type="AlphaFoldDB" id="A0A143PVA1"/>
<dbReference type="EMBL" id="CP015136">
    <property type="protein sequence ID" value="AMY12301.1"/>
    <property type="molecule type" value="Genomic_DNA"/>
</dbReference>
<proteinExistence type="inferred from homology"/>
<dbReference type="Pfam" id="PF00109">
    <property type="entry name" value="ketoacyl-synt"/>
    <property type="match status" value="1"/>
</dbReference>
<reference evidence="7" key="2">
    <citation type="submission" date="2016-04" db="EMBL/GenBank/DDBJ databases">
        <title>First Complete Genome Sequence of a Subdivision 6 Acidobacterium.</title>
        <authorList>
            <person name="Huang S."/>
            <person name="Vieira S."/>
            <person name="Bunk B."/>
            <person name="Riedel T."/>
            <person name="Sproeer C."/>
            <person name="Overmann J."/>
        </authorList>
    </citation>
    <scope>NUCLEOTIDE SEQUENCE [LARGE SCALE GENOMIC DNA]</scope>
    <source>
        <strain evidence="7">DSM 100886 HEG_-6_39</strain>
    </source>
</reference>
<dbReference type="InterPro" id="IPR014030">
    <property type="entry name" value="Ketoacyl_synth_N"/>
</dbReference>
<dbReference type="PANTHER" id="PTHR11712">
    <property type="entry name" value="POLYKETIDE SYNTHASE-RELATED"/>
    <property type="match status" value="1"/>
</dbReference>
<comment type="similarity">
    <text evidence="1 4">Belongs to the thiolase-like superfamily. Beta-ketoacyl-ACP synthases family.</text>
</comment>